<dbReference type="Gene3D" id="2.40.110.10">
    <property type="entry name" value="Butyryl-CoA Dehydrogenase, subunit A, domain 2"/>
    <property type="match status" value="1"/>
</dbReference>
<evidence type="ECO:0000259" key="13">
    <source>
        <dbReference type="Pfam" id="PF02771"/>
    </source>
</evidence>
<organism evidence="15 16">
    <name type="scientific">Primorskyibacter flagellatus</name>
    <dbReference type="NCBI Taxonomy" id="1387277"/>
    <lineage>
        <taxon>Bacteria</taxon>
        <taxon>Pseudomonadati</taxon>
        <taxon>Pseudomonadota</taxon>
        <taxon>Alphaproteobacteria</taxon>
        <taxon>Rhodobacterales</taxon>
        <taxon>Roseobacteraceae</taxon>
        <taxon>Primorskyibacter</taxon>
    </lineage>
</organism>
<evidence type="ECO:0000259" key="14">
    <source>
        <dbReference type="Pfam" id="PF12806"/>
    </source>
</evidence>
<dbReference type="Gene3D" id="1.10.540.10">
    <property type="entry name" value="Acyl-CoA dehydrogenase/oxidase, N-terminal domain"/>
    <property type="match status" value="1"/>
</dbReference>
<dbReference type="Pfam" id="PF12806">
    <property type="entry name" value="Acyl-CoA_dh_C"/>
    <property type="match status" value="1"/>
</dbReference>
<dbReference type="Gene3D" id="1.20.140.10">
    <property type="entry name" value="Butyryl-CoA Dehydrogenase, subunit A, domain 3"/>
    <property type="match status" value="1"/>
</dbReference>
<evidence type="ECO:0000313" key="16">
    <source>
        <dbReference type="Proteomes" id="UP000192330"/>
    </source>
</evidence>
<dbReference type="Pfam" id="PF02771">
    <property type="entry name" value="Acyl-CoA_dh_N"/>
    <property type="match status" value="1"/>
</dbReference>
<dbReference type="InterPro" id="IPR025878">
    <property type="entry name" value="Acyl-CoA_dh-like_C_dom"/>
</dbReference>
<dbReference type="InterPro" id="IPR046373">
    <property type="entry name" value="Acyl-CoA_Oxase/DH_mid-dom_sf"/>
</dbReference>
<evidence type="ECO:0000259" key="12">
    <source>
        <dbReference type="Pfam" id="PF02770"/>
    </source>
</evidence>
<evidence type="ECO:0000256" key="9">
    <source>
        <dbReference type="ARBA" id="ARBA00069043"/>
    </source>
</evidence>
<evidence type="ECO:0000256" key="10">
    <source>
        <dbReference type="RuleBase" id="RU362125"/>
    </source>
</evidence>
<dbReference type="InterPro" id="IPR009075">
    <property type="entry name" value="AcylCo_DH/oxidase_C"/>
</dbReference>
<dbReference type="EMBL" id="FWYD01000003">
    <property type="protein sequence ID" value="SMC65426.1"/>
    <property type="molecule type" value="Genomic_DNA"/>
</dbReference>
<evidence type="ECO:0000256" key="1">
    <source>
        <dbReference type="ARBA" id="ARBA00001974"/>
    </source>
</evidence>
<dbReference type="STRING" id="1387277.SAMN06295998_103364"/>
<evidence type="ECO:0000256" key="6">
    <source>
        <dbReference type="ARBA" id="ARBA00051388"/>
    </source>
</evidence>
<dbReference type="EC" id="1.3.99.41" evidence="8"/>
<dbReference type="Pfam" id="PF00441">
    <property type="entry name" value="Acyl-CoA_dh_1"/>
    <property type="match status" value="1"/>
</dbReference>
<evidence type="ECO:0000256" key="4">
    <source>
        <dbReference type="ARBA" id="ARBA00022827"/>
    </source>
</evidence>
<dbReference type="SUPFAM" id="SSF56645">
    <property type="entry name" value="Acyl-CoA dehydrogenase NM domain-like"/>
    <property type="match status" value="1"/>
</dbReference>
<keyword evidence="4 10" id="KW-0274">FAD</keyword>
<dbReference type="PANTHER" id="PTHR42803:SF1">
    <property type="entry name" value="BROAD-SPECIFICITY LINEAR ACYL-COA DEHYDROGENASE FADE5"/>
    <property type="match status" value="1"/>
</dbReference>
<dbReference type="OrthoDB" id="9807883at2"/>
<dbReference type="GO" id="GO:0016627">
    <property type="term" value="F:oxidoreductase activity, acting on the CH-CH group of donors"/>
    <property type="evidence" value="ECO:0007669"/>
    <property type="project" value="InterPro"/>
</dbReference>
<dbReference type="SUPFAM" id="SSF47203">
    <property type="entry name" value="Acyl-CoA dehydrogenase C-terminal domain-like"/>
    <property type="match status" value="1"/>
</dbReference>
<protein>
    <recommendedName>
        <fullName evidence="9">3-methylmercaptopropionyl-CoA dehydrogenase</fullName>
        <ecNumber evidence="8">1.3.99.41</ecNumber>
    </recommendedName>
</protein>
<keyword evidence="5 10" id="KW-0560">Oxidoreductase</keyword>
<comment type="similarity">
    <text evidence="2 10">Belongs to the acyl-CoA dehydrogenase family.</text>
</comment>
<evidence type="ECO:0000256" key="3">
    <source>
        <dbReference type="ARBA" id="ARBA00022630"/>
    </source>
</evidence>
<evidence type="ECO:0000259" key="11">
    <source>
        <dbReference type="Pfam" id="PF00441"/>
    </source>
</evidence>
<dbReference type="InterPro" id="IPR006091">
    <property type="entry name" value="Acyl-CoA_Oxase/DH_mid-dom"/>
</dbReference>
<dbReference type="GO" id="GO:0050660">
    <property type="term" value="F:flavin adenine dinucleotide binding"/>
    <property type="evidence" value="ECO:0007669"/>
    <property type="project" value="InterPro"/>
</dbReference>
<comment type="function">
    <text evidence="7">Involved in the assimilation of dimethylsulphoniopropionate (DMSP), an important compound in the fixation of carbon in marine phytoplankton, by mediating the conversion of 3-(methylthio)propanoyl-CoA (MMPA-CoA) to 3-(methylthio)acryloyl-CoA (MTA-CoA).</text>
</comment>
<keyword evidence="16" id="KW-1185">Reference proteome</keyword>
<dbReference type="InterPro" id="IPR037069">
    <property type="entry name" value="AcylCoA_DH/ox_N_sf"/>
</dbReference>
<dbReference type="InterPro" id="IPR009100">
    <property type="entry name" value="AcylCoA_DH/oxidase_NM_dom_sf"/>
</dbReference>
<dbReference type="Proteomes" id="UP000192330">
    <property type="component" value="Unassembled WGS sequence"/>
</dbReference>
<feature type="domain" description="Acyl-CoA dehydrogenase/oxidase N-terminal" evidence="13">
    <location>
        <begin position="79"/>
        <end position="156"/>
    </location>
</feature>
<comment type="catalytic activity">
    <reaction evidence="6">
        <text>3-(methylsulfanyl)propanoyl-CoA + oxidized [electron-transfer flavoprotein] + H(+) = 3-(methylsulfanyl)acryloyl-CoA + reduced [electron-transfer flavoprotein]</text>
        <dbReference type="Rhea" id="RHEA:52612"/>
        <dbReference type="Rhea" id="RHEA-COMP:10685"/>
        <dbReference type="Rhea" id="RHEA-COMP:10686"/>
        <dbReference type="ChEBI" id="CHEBI:15378"/>
        <dbReference type="ChEBI" id="CHEBI:57692"/>
        <dbReference type="ChEBI" id="CHEBI:58307"/>
        <dbReference type="ChEBI" id="CHEBI:82815"/>
        <dbReference type="ChEBI" id="CHEBI:84994"/>
        <dbReference type="EC" id="1.3.99.41"/>
    </reaction>
    <physiologicalReaction direction="left-to-right" evidence="6">
        <dbReference type="Rhea" id="RHEA:52613"/>
    </physiologicalReaction>
</comment>
<feature type="domain" description="Acyl-CoA oxidase/dehydrogenase middle" evidence="12">
    <location>
        <begin position="161"/>
        <end position="269"/>
    </location>
</feature>
<reference evidence="15 16" key="1">
    <citation type="submission" date="2017-04" db="EMBL/GenBank/DDBJ databases">
        <authorList>
            <person name="Afonso C.L."/>
            <person name="Miller P.J."/>
            <person name="Scott M.A."/>
            <person name="Spackman E."/>
            <person name="Goraichik I."/>
            <person name="Dimitrov K.M."/>
            <person name="Suarez D.L."/>
            <person name="Swayne D.E."/>
        </authorList>
    </citation>
    <scope>NUCLEOTIDE SEQUENCE [LARGE SCALE GENOMIC DNA]</scope>
    <source>
        <strain evidence="15 16">CGMCC 1.12644</strain>
    </source>
</reference>
<evidence type="ECO:0000313" key="15">
    <source>
        <dbReference type="EMBL" id="SMC65426.1"/>
    </source>
</evidence>
<sequence length="572" mass="61140">MPYRAPLSDYRFLFDQVLDLTQVTATERFAEATPDMIEAILTEAGRMCEEILAPLQRNGDLTPAKLENGVVRTSPGFADGYRAIADGGWVSMGADPEHGGMGLPMALVSAVNEMMGAACLSLQLNPLMTQGQIEALEHHASDAIKETYLPKLISGEWCGTMNLTEPQAGSDVGALSTKAVANGDGSYAVTGQKIYISWGDNDFTGNVCHLVLARLPDAAPGTKGISLFLVPKYLPDEEGNPGRTNDLKVVSLEHKMGLHGSPTAVMQYDGATGWLIGEENDGMRAMFTMMNNARLGVGIQGLSVAEGAYQHALAYAQERKQGRVPVSDGTGTIIDHADVRRMLMTMKANIFAVRAIALACAVAIDMKTATGDAEWGARAALLTPIVKAFGTDTGIAVAEMGVQVHGGMGYIEETGAAQYSRDVRVTAIYEGTNGIQAMDLVGRKLMDGGEAAFRLMDEIEAVAERTRGTLSDLAEPVWEAAETLRETIEWMVAQKDMNNRFAGSVPFLKGFARVLGAHFHLLAAEAEGGDGPRSGLARFYIKRMLPEYAGALTHAREGADGVYALGIEELVS</sequence>
<evidence type="ECO:0000256" key="2">
    <source>
        <dbReference type="ARBA" id="ARBA00009347"/>
    </source>
</evidence>
<evidence type="ECO:0000256" key="7">
    <source>
        <dbReference type="ARBA" id="ARBA00058683"/>
    </source>
</evidence>
<dbReference type="PANTHER" id="PTHR42803">
    <property type="entry name" value="ACYL-COA DEHYDROGENASE"/>
    <property type="match status" value="1"/>
</dbReference>
<dbReference type="InterPro" id="IPR036250">
    <property type="entry name" value="AcylCo_DH-like_C"/>
</dbReference>
<dbReference type="AlphaFoldDB" id="A0A1W2AXK3"/>
<dbReference type="InterPro" id="IPR052166">
    <property type="entry name" value="Diverse_Acyl-CoA_DH"/>
</dbReference>
<name>A0A1W2AXK3_9RHOB</name>
<dbReference type="RefSeq" id="WP_084351872.1">
    <property type="nucleotide sequence ID" value="NZ_FWYD01000003.1"/>
</dbReference>
<comment type="cofactor">
    <cofactor evidence="1 10">
        <name>FAD</name>
        <dbReference type="ChEBI" id="CHEBI:57692"/>
    </cofactor>
</comment>
<feature type="domain" description="Acetyl-CoA dehydrogenase-like C-terminal" evidence="14">
    <location>
        <begin position="455"/>
        <end position="565"/>
    </location>
</feature>
<feature type="domain" description="Acyl-CoA dehydrogenase/oxidase C-terminal" evidence="11">
    <location>
        <begin position="280"/>
        <end position="440"/>
    </location>
</feature>
<dbReference type="InterPro" id="IPR013786">
    <property type="entry name" value="AcylCoA_DH/ox_N"/>
</dbReference>
<gene>
    <name evidence="15" type="ORF">SAMN06295998_103364</name>
</gene>
<evidence type="ECO:0000256" key="8">
    <source>
        <dbReference type="ARBA" id="ARBA00066694"/>
    </source>
</evidence>
<dbReference type="Pfam" id="PF02770">
    <property type="entry name" value="Acyl-CoA_dh_M"/>
    <property type="match status" value="1"/>
</dbReference>
<dbReference type="FunFam" id="2.40.110.10:FF:000031">
    <property type="entry name" value="Acyl-CoA dehydrogenase, putative"/>
    <property type="match status" value="1"/>
</dbReference>
<keyword evidence="3 10" id="KW-0285">Flavoprotein</keyword>
<accession>A0A1W2AXK3</accession>
<evidence type="ECO:0000256" key="5">
    <source>
        <dbReference type="ARBA" id="ARBA00023002"/>
    </source>
</evidence>
<proteinExistence type="inferred from homology"/>